<dbReference type="GO" id="GO:0034220">
    <property type="term" value="P:monoatomic ion transmembrane transport"/>
    <property type="evidence" value="ECO:0007669"/>
    <property type="project" value="UniProtKB-KW"/>
</dbReference>
<dbReference type="SUPFAM" id="SSF54695">
    <property type="entry name" value="POZ domain"/>
    <property type="match status" value="1"/>
</dbReference>
<dbReference type="PANTHER" id="PTHR46336:SF30">
    <property type="entry name" value="BTB_POZ DOMAIN-CONTAINING PROTEIN POB1-LIKE"/>
    <property type="match status" value="1"/>
</dbReference>
<dbReference type="PROSITE" id="PS50097">
    <property type="entry name" value="BTB"/>
    <property type="match status" value="1"/>
</dbReference>
<dbReference type="InterPro" id="IPR011705">
    <property type="entry name" value="BACK"/>
</dbReference>
<dbReference type="InterPro" id="IPR000210">
    <property type="entry name" value="BTB/POZ_dom"/>
</dbReference>
<comment type="caution">
    <text evidence="6">The sequence shown here is derived from an EMBL/GenBank/DDBJ whole genome shotgun (WGS) entry which is preliminary data.</text>
</comment>
<feature type="region of interest" description="Disordered" evidence="4">
    <location>
        <begin position="97"/>
        <end position="121"/>
    </location>
</feature>
<dbReference type="InterPro" id="IPR011333">
    <property type="entry name" value="SKP1/BTB/POZ_sf"/>
</dbReference>
<evidence type="ECO:0000259" key="5">
    <source>
        <dbReference type="PROSITE" id="PS50097"/>
    </source>
</evidence>
<dbReference type="CDD" id="cd18186">
    <property type="entry name" value="BTB_POZ_ZBTB_KLHL-like"/>
    <property type="match status" value="1"/>
</dbReference>
<gene>
    <name evidence="6" type="ORF">TorRG33x02_217450</name>
</gene>
<dbReference type="PANTHER" id="PTHR46336">
    <property type="entry name" value="OS02G0260700 PROTEIN"/>
    <property type="match status" value="1"/>
</dbReference>
<keyword evidence="6" id="KW-0406">Ion transport</keyword>
<dbReference type="SMART" id="SM00875">
    <property type="entry name" value="BACK"/>
    <property type="match status" value="1"/>
</dbReference>
<dbReference type="AlphaFoldDB" id="A0A2P5EAI6"/>
<sequence length="544" mass="62643">MKNSKVELSDQRPVMESDFPPNKLASLSPDSDFGFAFNDSNFSDRVLRIEIVPDLPEIKEVYEGFTSNRKRKREEIKKRDNVIRRVRIFDYRMLDREEDEDENQDEEAVIEESNSDAGFDSNQIESNDLSWSTDSATTILEVKSLYISSPILAAKSPFFLKLFSNGMIESEERHVTLRIHASEEAAFMDLLNFMYSNTLSAVTFPALLDVLMAADKYEVASCTRYCSNLLQNFTMNLNSALLYLELPSSVLLADALQPMTDATKQFLVAKYRDLTKLHDEVLNLPLAVFEVVLSSDNLHIVSEDVVFDFVLKWTRKHYPKLEDRHEVIRSRLGRLIRFPHMTCRKLKNVICCNDLDPEFATKVVLEALFFKTEASHGQRSLAAEAANCRRFVARAYKYLPIKVMEFKLPHQHCIVYLDLKREECANLFPDGWLYTQSFHLGGRALFLAARCNTDQKGSSFHFGLFLGMAEKRRATCEVDYEFSARSTENKEFQSKHRGTYIFTGKKAVGCRDLFNTHWTSFIADYSDHFINGILHIRAELSIKQ</sequence>
<name>A0A2P5EAI6_TREOI</name>
<dbReference type="Gene3D" id="3.30.710.10">
    <property type="entry name" value="Potassium Channel Kv1.1, Chain A"/>
    <property type="match status" value="1"/>
</dbReference>
<keyword evidence="3" id="KW-0833">Ubl conjugation pathway</keyword>
<evidence type="ECO:0000256" key="3">
    <source>
        <dbReference type="ARBA" id="ARBA00022786"/>
    </source>
</evidence>
<dbReference type="InterPro" id="IPR045890">
    <property type="entry name" value="POB1-like"/>
</dbReference>
<feature type="domain" description="BTB" evidence="5">
    <location>
        <begin position="133"/>
        <end position="203"/>
    </location>
</feature>
<comment type="function">
    <text evidence="1">May act as a substrate-specific adapter of an E3 ubiquitin-protein ligase complex (CUL3-RBX1-BTB) which mediates the ubiquitination and subsequent proteasomal degradation of target proteins.</text>
</comment>
<dbReference type="STRING" id="63057.A0A2P5EAI6"/>
<proteinExistence type="predicted"/>
<protein>
    <submittedName>
        <fullName evidence="6">Voltage dependent potassium channel</fullName>
    </submittedName>
</protein>
<evidence type="ECO:0000256" key="1">
    <source>
        <dbReference type="ARBA" id="ARBA00002668"/>
    </source>
</evidence>
<dbReference type="FunFam" id="3.30.710.10:FF:000106">
    <property type="entry name" value="BTB/POZ domain-containing protein POB1"/>
    <property type="match status" value="1"/>
</dbReference>
<keyword evidence="6" id="KW-0407">Ion channel</keyword>
<feature type="compositionally biased region" description="Basic and acidic residues" evidence="4">
    <location>
        <begin position="1"/>
        <end position="15"/>
    </location>
</feature>
<dbReference type="Pfam" id="PF00651">
    <property type="entry name" value="BTB"/>
    <property type="match status" value="1"/>
</dbReference>
<dbReference type="FunFam" id="1.25.40.420:FF:000008">
    <property type="entry name" value="BTB/POZ domain-containing protein POB1"/>
    <property type="match status" value="1"/>
</dbReference>
<evidence type="ECO:0000256" key="4">
    <source>
        <dbReference type="SAM" id="MobiDB-lite"/>
    </source>
</evidence>
<keyword evidence="6" id="KW-0813">Transport</keyword>
<dbReference type="InParanoid" id="A0A2P5EAI6"/>
<organism evidence="6 7">
    <name type="scientific">Trema orientale</name>
    <name type="common">Charcoal tree</name>
    <name type="synonym">Celtis orientalis</name>
    <dbReference type="NCBI Taxonomy" id="63057"/>
    <lineage>
        <taxon>Eukaryota</taxon>
        <taxon>Viridiplantae</taxon>
        <taxon>Streptophyta</taxon>
        <taxon>Embryophyta</taxon>
        <taxon>Tracheophyta</taxon>
        <taxon>Spermatophyta</taxon>
        <taxon>Magnoliopsida</taxon>
        <taxon>eudicotyledons</taxon>
        <taxon>Gunneridae</taxon>
        <taxon>Pentapetalae</taxon>
        <taxon>rosids</taxon>
        <taxon>fabids</taxon>
        <taxon>Rosales</taxon>
        <taxon>Cannabaceae</taxon>
        <taxon>Trema</taxon>
    </lineage>
</organism>
<accession>A0A2P5EAI6</accession>
<keyword evidence="7" id="KW-1185">Reference proteome</keyword>
<dbReference type="Gene3D" id="1.25.40.420">
    <property type="match status" value="1"/>
</dbReference>
<dbReference type="GO" id="GO:0010114">
    <property type="term" value="P:response to red light"/>
    <property type="evidence" value="ECO:0007669"/>
    <property type="project" value="TreeGrafter"/>
</dbReference>
<feature type="compositionally biased region" description="Acidic residues" evidence="4">
    <location>
        <begin position="97"/>
        <end position="114"/>
    </location>
</feature>
<dbReference type="OrthoDB" id="1673076at2759"/>
<dbReference type="SMART" id="SM00225">
    <property type="entry name" value="BTB"/>
    <property type="match status" value="1"/>
</dbReference>
<feature type="region of interest" description="Disordered" evidence="4">
    <location>
        <begin position="1"/>
        <end position="25"/>
    </location>
</feature>
<dbReference type="Pfam" id="PF07707">
    <property type="entry name" value="BACK"/>
    <property type="match status" value="1"/>
</dbReference>
<comment type="pathway">
    <text evidence="2">Protein modification; protein ubiquitination.</text>
</comment>
<dbReference type="EMBL" id="JXTC01000194">
    <property type="protein sequence ID" value="PON82500.1"/>
    <property type="molecule type" value="Genomic_DNA"/>
</dbReference>
<evidence type="ECO:0000313" key="7">
    <source>
        <dbReference type="Proteomes" id="UP000237000"/>
    </source>
</evidence>
<dbReference type="GO" id="GO:0005634">
    <property type="term" value="C:nucleus"/>
    <property type="evidence" value="ECO:0007669"/>
    <property type="project" value="TreeGrafter"/>
</dbReference>
<evidence type="ECO:0000256" key="2">
    <source>
        <dbReference type="ARBA" id="ARBA00004906"/>
    </source>
</evidence>
<evidence type="ECO:0000313" key="6">
    <source>
        <dbReference type="EMBL" id="PON82500.1"/>
    </source>
</evidence>
<reference evidence="7" key="1">
    <citation type="submission" date="2016-06" db="EMBL/GenBank/DDBJ databases">
        <title>Parallel loss of symbiosis genes in relatives of nitrogen-fixing non-legume Parasponia.</title>
        <authorList>
            <person name="Van Velzen R."/>
            <person name="Holmer R."/>
            <person name="Bu F."/>
            <person name="Rutten L."/>
            <person name="Van Zeijl A."/>
            <person name="Liu W."/>
            <person name="Santuari L."/>
            <person name="Cao Q."/>
            <person name="Sharma T."/>
            <person name="Shen D."/>
            <person name="Roswanjaya Y."/>
            <person name="Wardhani T."/>
            <person name="Kalhor M.S."/>
            <person name="Jansen J."/>
            <person name="Van den Hoogen J."/>
            <person name="Gungor B."/>
            <person name="Hartog M."/>
            <person name="Hontelez J."/>
            <person name="Verver J."/>
            <person name="Yang W.-C."/>
            <person name="Schijlen E."/>
            <person name="Repin R."/>
            <person name="Schilthuizen M."/>
            <person name="Schranz E."/>
            <person name="Heidstra R."/>
            <person name="Miyata K."/>
            <person name="Fedorova E."/>
            <person name="Kohlen W."/>
            <person name="Bisseling T."/>
            <person name="Smit S."/>
            <person name="Geurts R."/>
        </authorList>
    </citation>
    <scope>NUCLEOTIDE SEQUENCE [LARGE SCALE GENOMIC DNA]</scope>
    <source>
        <strain evidence="7">cv. RG33-2</strain>
    </source>
</reference>
<dbReference type="Proteomes" id="UP000237000">
    <property type="component" value="Unassembled WGS sequence"/>
</dbReference>